<keyword evidence="4" id="KW-0564">Palmitate</keyword>
<feature type="region of interest" description="Disordered" evidence="6">
    <location>
        <begin position="23"/>
        <end position="51"/>
    </location>
</feature>
<feature type="compositionally biased region" description="Low complexity" evidence="6">
    <location>
        <begin position="25"/>
        <end position="49"/>
    </location>
</feature>
<dbReference type="RefSeq" id="WP_113030621.1">
    <property type="nucleotide sequence ID" value="NZ_QMFB01000004.1"/>
</dbReference>
<sequence length="544" mass="60103">MSSKKRFLVLVSVATSFALLGSACGGKSASNSPSGSPSPSGTTQPSGSPKAEANAKKYDIEFFVPTGTGGSLPSPDKDIIKKTIDEKFNVNLTITHMVSGTDSTNKINVRFASNTPPDLLVVSGRDSQTYAKDGLIADLRPLVTPQTMPNYFKWISEKELKGYYSIEGYPEGLRAPLPFNLHPYTSWYIRKDWLDNLGLKVPTNYDEMLDAVRKFTFNDPDKNGKADTYGFSTSGNGANVGFEWPQWVKNGFYSSMFIDNGQLIDSGSNPKTGQVLKEIKDLIAEKVVDPNWFLNKGTEHVNRMIEGKAGIIKYDGRDFALEGAEASALNKAREINPKAEIVPFNPFPDAKGIWSTPQGSFGFVVPKGLADKDPDKVKRMMQILDFLASPDGFLLTHYGKEGESYTKAGNKVTLIPDAINKFNADNGKFLQIYDFFTRVSDTAPIGLEIINPKETDRDRQIVKTLLSNKLVSYTGGTYVTPPADINIGDYRKEMNAVLSKIVFGDLPVEKWPEYLETLLTKNKGKEIFDTYTKQIQKNGGFDVK</sequence>
<dbReference type="InterPro" id="IPR006059">
    <property type="entry name" value="SBP"/>
</dbReference>
<dbReference type="AlphaFoldDB" id="A0A329MPS2"/>
<evidence type="ECO:0000256" key="6">
    <source>
        <dbReference type="SAM" id="MobiDB-lite"/>
    </source>
</evidence>
<evidence type="ECO:0000256" key="5">
    <source>
        <dbReference type="ARBA" id="ARBA00023288"/>
    </source>
</evidence>
<evidence type="ECO:0000256" key="4">
    <source>
        <dbReference type="ARBA" id="ARBA00023139"/>
    </source>
</evidence>
<feature type="chain" id="PRO_5039398541" description="ABC transporter substrate-binding protein" evidence="7">
    <location>
        <begin position="24"/>
        <end position="544"/>
    </location>
</feature>
<keyword evidence="2 7" id="KW-0732">Signal</keyword>
<gene>
    <name evidence="8" type="ORF">DQG23_09695</name>
</gene>
<name>A0A329MPS2_9BACL</name>
<evidence type="ECO:0008006" key="10">
    <source>
        <dbReference type="Google" id="ProtNLM"/>
    </source>
</evidence>
<organism evidence="8 9">
    <name type="scientific">Paenibacillus contaminans</name>
    <dbReference type="NCBI Taxonomy" id="450362"/>
    <lineage>
        <taxon>Bacteria</taxon>
        <taxon>Bacillati</taxon>
        <taxon>Bacillota</taxon>
        <taxon>Bacilli</taxon>
        <taxon>Bacillales</taxon>
        <taxon>Paenibacillaceae</taxon>
        <taxon>Paenibacillus</taxon>
    </lineage>
</organism>
<keyword evidence="9" id="KW-1185">Reference proteome</keyword>
<accession>A0A329MPS2</accession>
<keyword evidence="5" id="KW-0449">Lipoprotein</keyword>
<evidence type="ECO:0000256" key="1">
    <source>
        <dbReference type="ARBA" id="ARBA00022475"/>
    </source>
</evidence>
<evidence type="ECO:0000313" key="9">
    <source>
        <dbReference type="Proteomes" id="UP000250369"/>
    </source>
</evidence>
<comment type="caution">
    <text evidence="8">The sequence shown here is derived from an EMBL/GenBank/DDBJ whole genome shotgun (WGS) entry which is preliminary data.</text>
</comment>
<dbReference type="EMBL" id="QMFB01000004">
    <property type="protein sequence ID" value="RAV21530.1"/>
    <property type="molecule type" value="Genomic_DNA"/>
</dbReference>
<proteinExistence type="predicted"/>
<protein>
    <recommendedName>
        <fullName evidence="10">ABC transporter substrate-binding protein</fullName>
    </recommendedName>
</protein>
<dbReference type="Pfam" id="PF01547">
    <property type="entry name" value="SBP_bac_1"/>
    <property type="match status" value="1"/>
</dbReference>
<dbReference type="PANTHER" id="PTHR43649">
    <property type="entry name" value="ARABINOSE-BINDING PROTEIN-RELATED"/>
    <property type="match status" value="1"/>
</dbReference>
<evidence type="ECO:0000256" key="2">
    <source>
        <dbReference type="ARBA" id="ARBA00022729"/>
    </source>
</evidence>
<feature type="signal peptide" evidence="7">
    <location>
        <begin position="1"/>
        <end position="23"/>
    </location>
</feature>
<dbReference type="InterPro" id="IPR050490">
    <property type="entry name" value="Bact_solute-bd_prot1"/>
</dbReference>
<keyword evidence="3" id="KW-0472">Membrane</keyword>
<dbReference type="PANTHER" id="PTHR43649:SF33">
    <property type="entry name" value="POLYGALACTURONAN_RHAMNOGALACTURONAN-BINDING PROTEIN YTCQ"/>
    <property type="match status" value="1"/>
</dbReference>
<dbReference type="SUPFAM" id="SSF53850">
    <property type="entry name" value="Periplasmic binding protein-like II"/>
    <property type="match status" value="1"/>
</dbReference>
<reference evidence="8 9" key="1">
    <citation type="journal article" date="2009" name="Int. J. Syst. Evol. Microbiol.">
        <title>Paenibacillus contaminans sp. nov., isolated from a contaminated laboratory plate.</title>
        <authorList>
            <person name="Chou J.H."/>
            <person name="Lee J.H."/>
            <person name="Lin M.C."/>
            <person name="Chang P.S."/>
            <person name="Arun A.B."/>
            <person name="Young C.C."/>
            <person name="Chen W.M."/>
        </authorList>
    </citation>
    <scope>NUCLEOTIDE SEQUENCE [LARGE SCALE GENOMIC DNA]</scope>
    <source>
        <strain evidence="8 9">CKOBP-6</strain>
    </source>
</reference>
<evidence type="ECO:0000256" key="7">
    <source>
        <dbReference type="SAM" id="SignalP"/>
    </source>
</evidence>
<dbReference type="PROSITE" id="PS51257">
    <property type="entry name" value="PROKAR_LIPOPROTEIN"/>
    <property type="match status" value="1"/>
</dbReference>
<evidence type="ECO:0000313" key="8">
    <source>
        <dbReference type="EMBL" id="RAV21530.1"/>
    </source>
</evidence>
<evidence type="ECO:0000256" key="3">
    <source>
        <dbReference type="ARBA" id="ARBA00023136"/>
    </source>
</evidence>
<dbReference type="Gene3D" id="3.40.190.10">
    <property type="entry name" value="Periplasmic binding protein-like II"/>
    <property type="match status" value="2"/>
</dbReference>
<dbReference type="Proteomes" id="UP000250369">
    <property type="component" value="Unassembled WGS sequence"/>
</dbReference>
<keyword evidence="1" id="KW-1003">Cell membrane</keyword>
<dbReference type="OrthoDB" id="9787283at2"/>